<evidence type="ECO:0000313" key="2">
    <source>
        <dbReference type="Proteomes" id="UP000034086"/>
    </source>
</evidence>
<dbReference type="SUPFAM" id="SSF53756">
    <property type="entry name" value="UDP-Glycosyltransferase/glycogen phosphorylase"/>
    <property type="match status" value="1"/>
</dbReference>
<gene>
    <name evidence="1" type="ORF">UX03_C0019G0006</name>
</gene>
<evidence type="ECO:0008006" key="3">
    <source>
        <dbReference type="Google" id="ProtNLM"/>
    </source>
</evidence>
<accession>A0A0G1M5G4</accession>
<dbReference type="AlphaFoldDB" id="A0A0G1M5G4"/>
<organism evidence="1 2">
    <name type="scientific">Candidatus Woesebacteria bacterium GW2011_GWE1_45_18</name>
    <dbReference type="NCBI Taxonomy" id="1618598"/>
    <lineage>
        <taxon>Bacteria</taxon>
        <taxon>Candidatus Woeseibacteriota</taxon>
    </lineage>
</organism>
<sequence length="280" mass="32226">MNPVKNFSFFYSRGGSGYIRGEQTADFLGGKKNPTEGYKNDICIYVKIIPPEGHPKHSYSDVDDSPKAAEYLKTHPELGVIAISETAKDFLNKFLNRNDVVFIPHQHVNFERRLRPDRPVKTVGIIGSAITAFQYPVKPFRKELAKMGLELKFEQDYWNTYKSTPEREMRLNVADFYYSIDIQLGWRPRVVFRSMAPFQNPNKLGNSSSFGIPMVAYPEPSYVREWDGCFVPANTIEEVLLQIKKLKDDPVFYKDIAAKALKRAEDYHIDNIAKLYLNLP</sequence>
<reference evidence="1 2" key="1">
    <citation type="journal article" date="2015" name="Nature">
        <title>rRNA introns, odd ribosomes, and small enigmatic genomes across a large radiation of phyla.</title>
        <authorList>
            <person name="Brown C.T."/>
            <person name="Hug L.A."/>
            <person name="Thomas B.C."/>
            <person name="Sharon I."/>
            <person name="Castelle C.J."/>
            <person name="Singh A."/>
            <person name="Wilkins M.J."/>
            <person name="Williams K.H."/>
            <person name="Banfield J.F."/>
        </authorList>
    </citation>
    <scope>NUCLEOTIDE SEQUENCE [LARGE SCALE GENOMIC DNA]</scope>
</reference>
<dbReference type="EMBL" id="LCKQ01000019">
    <property type="protein sequence ID" value="KKU03352.1"/>
    <property type="molecule type" value="Genomic_DNA"/>
</dbReference>
<protein>
    <recommendedName>
        <fullName evidence="3">Glycosyltransferase family 1 protein</fullName>
    </recommendedName>
</protein>
<evidence type="ECO:0000313" key="1">
    <source>
        <dbReference type="EMBL" id="KKU03352.1"/>
    </source>
</evidence>
<comment type="caution">
    <text evidence="1">The sequence shown here is derived from an EMBL/GenBank/DDBJ whole genome shotgun (WGS) entry which is preliminary data.</text>
</comment>
<proteinExistence type="predicted"/>
<name>A0A0G1M5G4_9BACT</name>
<dbReference type="Proteomes" id="UP000034086">
    <property type="component" value="Unassembled WGS sequence"/>
</dbReference>